<organism evidence="2 3">
    <name type="scientific">Luteimonas granuli</name>
    <dbReference type="NCBI Taxonomy" id="1176533"/>
    <lineage>
        <taxon>Bacteria</taxon>
        <taxon>Pseudomonadati</taxon>
        <taxon>Pseudomonadota</taxon>
        <taxon>Gammaproteobacteria</taxon>
        <taxon>Lysobacterales</taxon>
        <taxon>Lysobacteraceae</taxon>
        <taxon>Luteimonas</taxon>
    </lineage>
</organism>
<evidence type="ECO:0000313" key="3">
    <source>
        <dbReference type="Proteomes" id="UP000316584"/>
    </source>
</evidence>
<dbReference type="AlphaFoldDB" id="A0A518N415"/>
<dbReference type="PANTHER" id="PTHR13696">
    <property type="entry name" value="P-LOOP CONTAINING NUCLEOSIDE TRIPHOSPHATE HYDROLASE"/>
    <property type="match status" value="1"/>
</dbReference>
<evidence type="ECO:0000259" key="1">
    <source>
        <dbReference type="Pfam" id="PF01656"/>
    </source>
</evidence>
<dbReference type="Gene3D" id="3.40.50.300">
    <property type="entry name" value="P-loop containing nucleotide triphosphate hydrolases"/>
    <property type="match status" value="1"/>
</dbReference>
<dbReference type="KEGG" id="lug:FPZ22_06980"/>
<dbReference type="InterPro" id="IPR050678">
    <property type="entry name" value="DNA_Partitioning_ATPase"/>
</dbReference>
<feature type="domain" description="CobQ/CobB/MinD/ParA nucleotide binding" evidence="1">
    <location>
        <begin position="5"/>
        <end position="176"/>
    </location>
</feature>
<dbReference type="SUPFAM" id="SSF52540">
    <property type="entry name" value="P-loop containing nucleoside triphosphate hydrolases"/>
    <property type="match status" value="1"/>
</dbReference>
<protein>
    <submittedName>
        <fullName evidence="2">ParA family protein</fullName>
    </submittedName>
</protein>
<sequence>MKTVLVASSKGGAGKTTVATHLAAHAAVDGLRTAIIDADPQQSSMRWAERRAGMDSAVLPIAGARRAKSTWKSLPEDTQRVIIDAPAGSMADDLDAWLEHADAVVVPVQPSALDLDATVPFLNTLAQHPRVRRGELRVGLVANRMKPWTSASQATLDLLAQWPYPVVASLRDSQAYVLLVGLGRSLFDYRSTRVRGHQEDWETLLTWLRRA</sequence>
<keyword evidence="3" id="KW-1185">Reference proteome</keyword>
<dbReference type="RefSeq" id="WP_144891619.1">
    <property type="nucleotide sequence ID" value="NZ_CP042218.1"/>
</dbReference>
<gene>
    <name evidence="2" type="ORF">FPZ22_06980</name>
</gene>
<dbReference type="EMBL" id="CP042218">
    <property type="protein sequence ID" value="QDW66666.1"/>
    <property type="molecule type" value="Genomic_DNA"/>
</dbReference>
<name>A0A518N415_9GAMM</name>
<dbReference type="PANTHER" id="PTHR13696:SF96">
    <property type="entry name" value="COBQ_COBB_MIND_PARA NUCLEOTIDE BINDING DOMAIN-CONTAINING PROTEIN"/>
    <property type="match status" value="1"/>
</dbReference>
<dbReference type="OrthoDB" id="69313at2"/>
<dbReference type="Proteomes" id="UP000316584">
    <property type="component" value="Chromosome"/>
</dbReference>
<proteinExistence type="predicted"/>
<reference evidence="2 3" key="1">
    <citation type="submission" date="2019-07" db="EMBL/GenBank/DDBJ databases">
        <title>Full genome sequence of Luteimonas sp. Gr-4.</title>
        <authorList>
            <person name="Im W.-T."/>
        </authorList>
    </citation>
    <scope>NUCLEOTIDE SEQUENCE [LARGE SCALE GENOMIC DNA]</scope>
    <source>
        <strain evidence="2 3">Gr-4</strain>
    </source>
</reference>
<evidence type="ECO:0000313" key="2">
    <source>
        <dbReference type="EMBL" id="QDW66666.1"/>
    </source>
</evidence>
<dbReference type="CDD" id="cd02042">
    <property type="entry name" value="ParAB_family"/>
    <property type="match status" value="1"/>
</dbReference>
<dbReference type="Pfam" id="PF01656">
    <property type="entry name" value="CbiA"/>
    <property type="match status" value="1"/>
</dbReference>
<dbReference type="InterPro" id="IPR027417">
    <property type="entry name" value="P-loop_NTPase"/>
</dbReference>
<accession>A0A518N415</accession>
<dbReference type="InterPro" id="IPR002586">
    <property type="entry name" value="CobQ/CobB/MinD/ParA_Nub-bd_dom"/>
</dbReference>